<feature type="domain" description="AP2/ERF" evidence="6">
    <location>
        <begin position="112"/>
        <end position="195"/>
    </location>
</feature>
<evidence type="ECO:0000259" key="6">
    <source>
        <dbReference type="PROSITE" id="PS51032"/>
    </source>
</evidence>
<accession>A0A6A4NPA5</accession>
<evidence type="ECO:0000256" key="3">
    <source>
        <dbReference type="ARBA" id="ARBA00023125"/>
    </source>
</evidence>
<dbReference type="OrthoDB" id="1412857at2759"/>
<organism evidence="7 8">
    <name type="scientific">Lupinus albus</name>
    <name type="common">White lupine</name>
    <name type="synonym">Lupinus termis</name>
    <dbReference type="NCBI Taxonomy" id="3870"/>
    <lineage>
        <taxon>Eukaryota</taxon>
        <taxon>Viridiplantae</taxon>
        <taxon>Streptophyta</taxon>
        <taxon>Embryophyta</taxon>
        <taxon>Tracheophyta</taxon>
        <taxon>Spermatophyta</taxon>
        <taxon>Magnoliopsida</taxon>
        <taxon>eudicotyledons</taxon>
        <taxon>Gunneridae</taxon>
        <taxon>Pentapetalae</taxon>
        <taxon>rosids</taxon>
        <taxon>fabids</taxon>
        <taxon>Fabales</taxon>
        <taxon>Fabaceae</taxon>
        <taxon>Papilionoideae</taxon>
        <taxon>50 kb inversion clade</taxon>
        <taxon>genistoids sensu lato</taxon>
        <taxon>core genistoids</taxon>
        <taxon>Genisteae</taxon>
        <taxon>Lupinus</taxon>
    </lineage>
</organism>
<dbReference type="GO" id="GO:0003677">
    <property type="term" value="F:DNA binding"/>
    <property type="evidence" value="ECO:0007669"/>
    <property type="project" value="UniProtKB-KW"/>
</dbReference>
<proteinExistence type="predicted"/>
<keyword evidence="5" id="KW-0539">Nucleus</keyword>
<evidence type="ECO:0000256" key="2">
    <source>
        <dbReference type="ARBA" id="ARBA00023015"/>
    </source>
</evidence>
<evidence type="ECO:0000256" key="1">
    <source>
        <dbReference type="ARBA" id="ARBA00004123"/>
    </source>
</evidence>
<comment type="subcellular location">
    <subcellularLocation>
        <location evidence="1">Nucleus</location>
    </subcellularLocation>
</comment>
<keyword evidence="8" id="KW-1185">Reference proteome</keyword>
<name>A0A6A4NPA5_LUPAL</name>
<dbReference type="Gene3D" id="3.30.730.10">
    <property type="entry name" value="AP2/ERF domain"/>
    <property type="match status" value="1"/>
</dbReference>
<dbReference type="SUPFAM" id="SSF54171">
    <property type="entry name" value="DNA-binding domain"/>
    <property type="match status" value="1"/>
</dbReference>
<dbReference type="EMBL" id="WOCE01000020">
    <property type="protein sequence ID" value="KAE9590751.1"/>
    <property type="molecule type" value="Genomic_DNA"/>
</dbReference>
<sequence>MPYNCSLENLLPKHLWTPQLRNLLRLGDKCILYSLECDEFQVPSTISATSSSISSILDAAIDDKHIKECLSPTKIVGHQNPLQRYTMSEKTEESGIGVSRIDTVTSSSKRSIYRGVIKISRCGLSLRANSLVVSPRSVRVLINDERFEAFVWDDTSISSGNTVFIGGYSSEVEAARAHDLVSIKLYGLHTLTNLPVCYTIFINLIWKYIDALDYLFYEFYTLSLHYSSFIFNHHLLFKKIQMNGG</sequence>
<comment type="caution">
    <text evidence="7">The sequence shown here is derived from an EMBL/GenBank/DDBJ whole genome shotgun (WGS) entry which is preliminary data.</text>
</comment>
<dbReference type="Proteomes" id="UP000447434">
    <property type="component" value="Chromosome 20"/>
</dbReference>
<gene>
    <name evidence="7" type="ORF">Lalb_Chr20g0110961</name>
</gene>
<keyword evidence="4" id="KW-0804">Transcription</keyword>
<evidence type="ECO:0000313" key="7">
    <source>
        <dbReference type="EMBL" id="KAE9590751.1"/>
    </source>
</evidence>
<protein>
    <submittedName>
        <fullName evidence="7">Putative transcription factor AP2-EREBP family</fullName>
    </submittedName>
</protein>
<reference evidence="8" key="1">
    <citation type="journal article" date="2020" name="Nat. Commun.">
        <title>Genome sequence of the cluster root forming white lupin.</title>
        <authorList>
            <person name="Hufnagel B."/>
            <person name="Marques A."/>
            <person name="Soriano A."/>
            <person name="Marques L."/>
            <person name="Divol F."/>
            <person name="Doumas P."/>
            <person name="Sallet E."/>
            <person name="Mancinotti D."/>
            <person name="Carrere S."/>
            <person name="Marande W."/>
            <person name="Arribat S."/>
            <person name="Keller J."/>
            <person name="Huneau C."/>
            <person name="Blein T."/>
            <person name="Aime D."/>
            <person name="Laguerre M."/>
            <person name="Taylor J."/>
            <person name="Schubert V."/>
            <person name="Nelson M."/>
            <person name="Geu-Flores F."/>
            <person name="Crespi M."/>
            <person name="Gallardo-Guerrero K."/>
            <person name="Delaux P.-M."/>
            <person name="Salse J."/>
            <person name="Berges H."/>
            <person name="Guyot R."/>
            <person name="Gouzy J."/>
            <person name="Peret B."/>
        </authorList>
    </citation>
    <scope>NUCLEOTIDE SEQUENCE [LARGE SCALE GENOMIC DNA]</scope>
    <source>
        <strain evidence="8">cv. Amiga</strain>
    </source>
</reference>
<keyword evidence="3" id="KW-0238">DNA-binding</keyword>
<evidence type="ECO:0000256" key="5">
    <source>
        <dbReference type="ARBA" id="ARBA00023242"/>
    </source>
</evidence>
<dbReference type="InterPro" id="IPR001471">
    <property type="entry name" value="AP2/ERF_dom"/>
</dbReference>
<dbReference type="GO" id="GO:0003700">
    <property type="term" value="F:DNA-binding transcription factor activity"/>
    <property type="evidence" value="ECO:0007669"/>
    <property type="project" value="InterPro"/>
</dbReference>
<dbReference type="GO" id="GO:0005634">
    <property type="term" value="C:nucleus"/>
    <property type="evidence" value="ECO:0007669"/>
    <property type="project" value="UniProtKB-SubCell"/>
</dbReference>
<evidence type="ECO:0000256" key="4">
    <source>
        <dbReference type="ARBA" id="ARBA00023163"/>
    </source>
</evidence>
<dbReference type="PROSITE" id="PS51032">
    <property type="entry name" value="AP2_ERF"/>
    <property type="match status" value="1"/>
</dbReference>
<dbReference type="AlphaFoldDB" id="A0A6A4NPA5"/>
<dbReference type="InterPro" id="IPR016177">
    <property type="entry name" value="DNA-bd_dom_sf"/>
</dbReference>
<dbReference type="InterPro" id="IPR036955">
    <property type="entry name" value="AP2/ERF_dom_sf"/>
</dbReference>
<evidence type="ECO:0000313" key="8">
    <source>
        <dbReference type="Proteomes" id="UP000447434"/>
    </source>
</evidence>
<keyword evidence="2" id="KW-0805">Transcription regulation</keyword>